<feature type="region of interest" description="Disordered" evidence="1">
    <location>
        <begin position="1"/>
        <end position="21"/>
    </location>
</feature>
<dbReference type="Proteomes" id="UP000694413">
    <property type="component" value="Unassembled WGS sequence"/>
</dbReference>
<dbReference type="Ensembl" id="ENSZALT00000008863.1">
    <property type="protein sequence ID" value="ENSZALP00000006033.1"/>
    <property type="gene ID" value="ENSZALG00000005555.1"/>
</dbReference>
<dbReference type="SMART" id="SM00394">
    <property type="entry name" value="RIIa"/>
    <property type="match status" value="1"/>
</dbReference>
<dbReference type="AlphaFoldDB" id="A0A8D2MDI8"/>
<proteinExistence type="predicted"/>
<reference evidence="3" key="1">
    <citation type="submission" date="2025-08" db="UniProtKB">
        <authorList>
            <consortium name="Ensembl"/>
        </authorList>
    </citation>
    <scope>IDENTIFICATION</scope>
</reference>
<evidence type="ECO:0000259" key="2">
    <source>
        <dbReference type="SMART" id="SM00394"/>
    </source>
</evidence>
<protein>
    <recommendedName>
        <fullName evidence="2">RIIa domain-containing protein</fullName>
    </recommendedName>
</protein>
<evidence type="ECO:0000256" key="1">
    <source>
        <dbReference type="SAM" id="MobiDB-lite"/>
    </source>
</evidence>
<dbReference type="SUPFAM" id="SSF47391">
    <property type="entry name" value="Dimerization-anchoring domain of cAMP-dependent PK regulatory subunit"/>
    <property type="match status" value="1"/>
</dbReference>
<sequence length="82" mass="9035">SSSSLPSAVLPAGRVSSRKEGAVLREQPTDVVAFAAQYFQKLLESREGEISPLDTSFHQLHRGFHPHGYGVFPLDIGFLQRI</sequence>
<evidence type="ECO:0000313" key="3">
    <source>
        <dbReference type="Ensembl" id="ENSZALP00000006033.1"/>
    </source>
</evidence>
<dbReference type="Pfam" id="PF02197">
    <property type="entry name" value="RIIa"/>
    <property type="match status" value="1"/>
</dbReference>
<name>A0A8D2MDI8_ZONAL</name>
<dbReference type="Gene3D" id="1.20.890.10">
    <property type="entry name" value="cAMP-dependent protein kinase regulatory subunit, dimerization-anchoring domain"/>
    <property type="match status" value="1"/>
</dbReference>
<reference evidence="3" key="2">
    <citation type="submission" date="2025-09" db="UniProtKB">
        <authorList>
            <consortium name="Ensembl"/>
        </authorList>
    </citation>
    <scope>IDENTIFICATION</scope>
</reference>
<organism evidence="3 4">
    <name type="scientific">Zonotrichia albicollis</name>
    <name type="common">White-throated sparrow</name>
    <name type="synonym">Fringilla albicollis</name>
    <dbReference type="NCBI Taxonomy" id="44394"/>
    <lineage>
        <taxon>Eukaryota</taxon>
        <taxon>Metazoa</taxon>
        <taxon>Chordata</taxon>
        <taxon>Craniata</taxon>
        <taxon>Vertebrata</taxon>
        <taxon>Euteleostomi</taxon>
        <taxon>Archelosauria</taxon>
        <taxon>Archosauria</taxon>
        <taxon>Dinosauria</taxon>
        <taxon>Saurischia</taxon>
        <taxon>Theropoda</taxon>
        <taxon>Coelurosauria</taxon>
        <taxon>Aves</taxon>
        <taxon>Neognathae</taxon>
        <taxon>Neoaves</taxon>
        <taxon>Telluraves</taxon>
        <taxon>Australaves</taxon>
        <taxon>Passeriformes</taxon>
        <taxon>Passerellidae</taxon>
        <taxon>Zonotrichia</taxon>
    </lineage>
</organism>
<keyword evidence="4" id="KW-1185">Reference proteome</keyword>
<accession>A0A8D2MDI8</accession>
<dbReference type="InterPro" id="IPR003117">
    <property type="entry name" value="cAMP_dep_PK_reg_su_I/II_a/b"/>
</dbReference>
<evidence type="ECO:0000313" key="4">
    <source>
        <dbReference type="Proteomes" id="UP000694413"/>
    </source>
</evidence>
<feature type="compositionally biased region" description="Low complexity" evidence="1">
    <location>
        <begin position="1"/>
        <end position="12"/>
    </location>
</feature>
<feature type="domain" description="RIIa" evidence="2">
    <location>
        <begin position="3"/>
        <end position="47"/>
    </location>
</feature>